<sequence>MNHYAGLPQDEAKDKPQVEANAIPPSPSETAPSVNRPKQRGCWHGYRSIVSKFWVWEVFCAVASLVLMAAIVGLLYYYNQKPVSEWPYRWNINSAVALLVVLMKASMLVPVAECLGQLKWYWFDRGERTLSDIDTFDSASRGVVGSLELLWTLRFWHLAAVGAVIMIASLSIDTLTQSVIGTHSDLTYLNNSASLPRNNMYLDFEKLYTGEELGDQIAPSEVVTGLLLGYSWITAMKINDTNIDIPINCPTGYCEFGRYQTIAIGHQCVDRSSEVFFNETVGKWAFEDFVGLDPTNQTIVSANISIYPAPVNKGYTNFGPLLSRTLVMFNDTTGTNQLPIAVECIMYWQISTFETSVSANVLNETGVIAYVNLTEEAQTQYGQAAGIRMRPAECWVNDTLIEKADDFNLGVPECSFAVGPRAQIGLQNTLQSSTFGLSGEILYYPEKEVWGPASQFLLNVFFFQERLNVTDSTSMLKYINTLWMSISWSLTQTIRQIDLTTSDEPIVGYAAQGKMYVHEDYFDVNWQWLSGPIFLVLLSSVFLLITISTHKTHKAWKTSSLPLIFHGLTREHRMAVGEPEKVVDMMECADEEKVRLMISESDGGVRLVSRSRPVSA</sequence>
<dbReference type="Pfam" id="PF11374">
    <property type="entry name" value="DUF3176"/>
    <property type="match status" value="1"/>
</dbReference>
<evidence type="ECO:0000256" key="2">
    <source>
        <dbReference type="SAM" id="Phobius"/>
    </source>
</evidence>
<dbReference type="OrthoDB" id="5376804at2759"/>
<keyword evidence="4" id="KW-1185">Reference proteome</keyword>
<evidence type="ECO:0000256" key="1">
    <source>
        <dbReference type="SAM" id="MobiDB-lite"/>
    </source>
</evidence>
<dbReference type="PANTHER" id="PTHR35394">
    <property type="entry name" value="DUF3176 DOMAIN-CONTAINING PROTEIN"/>
    <property type="match status" value="1"/>
</dbReference>
<feature type="transmembrane region" description="Helical" evidence="2">
    <location>
        <begin position="90"/>
        <end position="112"/>
    </location>
</feature>
<name>A0A6A6WC17_9PEZI</name>
<dbReference type="PANTHER" id="PTHR35394:SF5">
    <property type="entry name" value="DUF3176 DOMAIN-CONTAINING PROTEIN"/>
    <property type="match status" value="1"/>
</dbReference>
<dbReference type="InterPro" id="IPR021514">
    <property type="entry name" value="DUF3176"/>
</dbReference>
<accession>A0A6A6WC17</accession>
<evidence type="ECO:0000313" key="3">
    <source>
        <dbReference type="EMBL" id="KAF2760388.1"/>
    </source>
</evidence>
<feature type="region of interest" description="Disordered" evidence="1">
    <location>
        <begin position="1"/>
        <end position="36"/>
    </location>
</feature>
<dbReference type="AlphaFoldDB" id="A0A6A6WC17"/>
<keyword evidence="2" id="KW-0472">Membrane</keyword>
<proteinExistence type="predicted"/>
<evidence type="ECO:0000313" key="4">
    <source>
        <dbReference type="Proteomes" id="UP000799437"/>
    </source>
</evidence>
<reference evidence="3" key="1">
    <citation type="journal article" date="2020" name="Stud. Mycol.">
        <title>101 Dothideomycetes genomes: a test case for predicting lifestyles and emergence of pathogens.</title>
        <authorList>
            <person name="Haridas S."/>
            <person name="Albert R."/>
            <person name="Binder M."/>
            <person name="Bloem J."/>
            <person name="Labutti K."/>
            <person name="Salamov A."/>
            <person name="Andreopoulos B."/>
            <person name="Baker S."/>
            <person name="Barry K."/>
            <person name="Bills G."/>
            <person name="Bluhm B."/>
            <person name="Cannon C."/>
            <person name="Castanera R."/>
            <person name="Culley D."/>
            <person name="Daum C."/>
            <person name="Ezra D."/>
            <person name="Gonzalez J."/>
            <person name="Henrissat B."/>
            <person name="Kuo A."/>
            <person name="Liang C."/>
            <person name="Lipzen A."/>
            <person name="Lutzoni F."/>
            <person name="Magnuson J."/>
            <person name="Mondo S."/>
            <person name="Nolan M."/>
            <person name="Ohm R."/>
            <person name="Pangilinan J."/>
            <person name="Park H.-J."/>
            <person name="Ramirez L."/>
            <person name="Alfaro M."/>
            <person name="Sun H."/>
            <person name="Tritt A."/>
            <person name="Yoshinaga Y."/>
            <person name="Zwiers L.-H."/>
            <person name="Turgeon B."/>
            <person name="Goodwin S."/>
            <person name="Spatafora J."/>
            <person name="Crous P."/>
            <person name="Grigoriev I."/>
        </authorList>
    </citation>
    <scope>NUCLEOTIDE SEQUENCE</scope>
    <source>
        <strain evidence="3">CBS 121739</strain>
    </source>
</reference>
<dbReference type="EMBL" id="ML996568">
    <property type="protein sequence ID" value="KAF2760388.1"/>
    <property type="molecule type" value="Genomic_DNA"/>
</dbReference>
<keyword evidence="2" id="KW-1133">Transmembrane helix</keyword>
<gene>
    <name evidence="3" type="ORF">EJ05DRAFT_508930</name>
</gene>
<dbReference type="RefSeq" id="XP_033602839.1">
    <property type="nucleotide sequence ID" value="XM_033748051.1"/>
</dbReference>
<organism evidence="3 4">
    <name type="scientific">Pseudovirgaria hyperparasitica</name>
    <dbReference type="NCBI Taxonomy" id="470096"/>
    <lineage>
        <taxon>Eukaryota</taxon>
        <taxon>Fungi</taxon>
        <taxon>Dikarya</taxon>
        <taxon>Ascomycota</taxon>
        <taxon>Pezizomycotina</taxon>
        <taxon>Dothideomycetes</taxon>
        <taxon>Dothideomycetes incertae sedis</taxon>
        <taxon>Acrospermales</taxon>
        <taxon>Acrospermaceae</taxon>
        <taxon>Pseudovirgaria</taxon>
    </lineage>
</organism>
<feature type="transmembrane region" description="Helical" evidence="2">
    <location>
        <begin position="53"/>
        <end position="78"/>
    </location>
</feature>
<dbReference type="Proteomes" id="UP000799437">
    <property type="component" value="Unassembled WGS sequence"/>
</dbReference>
<protein>
    <submittedName>
        <fullName evidence="3">Uncharacterized protein</fullName>
    </submittedName>
</protein>
<keyword evidence="2" id="KW-0812">Transmembrane</keyword>
<feature type="transmembrane region" description="Helical" evidence="2">
    <location>
        <begin position="526"/>
        <end position="547"/>
    </location>
</feature>
<dbReference type="GeneID" id="54489105"/>